<dbReference type="SUPFAM" id="SSF53474">
    <property type="entry name" value="alpha/beta-Hydrolases"/>
    <property type="match status" value="1"/>
</dbReference>
<feature type="transmembrane region" description="Helical" evidence="4">
    <location>
        <begin position="30"/>
        <end position="56"/>
    </location>
</feature>
<keyword evidence="4" id="KW-0472">Membrane</keyword>
<keyword evidence="4" id="KW-1133">Transmembrane helix</keyword>
<dbReference type="Proteomes" id="UP000664132">
    <property type="component" value="Unassembled WGS sequence"/>
</dbReference>
<dbReference type="EC" id="3.1.1.-" evidence="3"/>
<dbReference type="PROSITE" id="PS00941">
    <property type="entry name" value="CARBOXYLESTERASE_B_2"/>
    <property type="match status" value="1"/>
</dbReference>
<evidence type="ECO:0000256" key="3">
    <source>
        <dbReference type="RuleBase" id="RU361235"/>
    </source>
</evidence>
<dbReference type="InterPro" id="IPR029058">
    <property type="entry name" value="AB_hydrolase_fold"/>
</dbReference>
<dbReference type="AlphaFoldDB" id="A0A8H7T8W8"/>
<reference evidence="6" key="1">
    <citation type="submission" date="2021-02" db="EMBL/GenBank/DDBJ databases">
        <title>Genome sequence Cadophora malorum strain M34.</title>
        <authorList>
            <person name="Stefanovic E."/>
            <person name="Vu D."/>
            <person name="Scully C."/>
            <person name="Dijksterhuis J."/>
            <person name="Roader J."/>
            <person name="Houbraken J."/>
        </authorList>
    </citation>
    <scope>NUCLEOTIDE SEQUENCE</scope>
    <source>
        <strain evidence="6">M34</strain>
    </source>
</reference>
<evidence type="ECO:0000256" key="2">
    <source>
        <dbReference type="ARBA" id="ARBA00022801"/>
    </source>
</evidence>
<comment type="similarity">
    <text evidence="1 3">Belongs to the type-B carboxylesterase/lipase family.</text>
</comment>
<dbReference type="PROSITE" id="PS00122">
    <property type="entry name" value="CARBOXYLESTERASE_B_1"/>
    <property type="match status" value="1"/>
</dbReference>
<dbReference type="InterPro" id="IPR002018">
    <property type="entry name" value="CarbesteraseB"/>
</dbReference>
<accession>A0A8H7T8W8</accession>
<dbReference type="OrthoDB" id="408631at2759"/>
<dbReference type="InterPro" id="IPR019819">
    <property type="entry name" value="Carboxylesterase_B_CS"/>
</dbReference>
<protein>
    <recommendedName>
        <fullName evidence="3">Carboxylic ester hydrolase</fullName>
        <ecNumber evidence="3">3.1.1.-</ecNumber>
    </recommendedName>
</protein>
<organism evidence="6 7">
    <name type="scientific">Cadophora malorum</name>
    <dbReference type="NCBI Taxonomy" id="108018"/>
    <lineage>
        <taxon>Eukaryota</taxon>
        <taxon>Fungi</taxon>
        <taxon>Dikarya</taxon>
        <taxon>Ascomycota</taxon>
        <taxon>Pezizomycotina</taxon>
        <taxon>Leotiomycetes</taxon>
        <taxon>Helotiales</taxon>
        <taxon>Ploettnerulaceae</taxon>
        <taxon>Cadophora</taxon>
    </lineage>
</organism>
<dbReference type="PANTHER" id="PTHR11559">
    <property type="entry name" value="CARBOXYLESTERASE"/>
    <property type="match status" value="1"/>
</dbReference>
<dbReference type="Pfam" id="PF00135">
    <property type="entry name" value="COesterase"/>
    <property type="match status" value="1"/>
</dbReference>
<dbReference type="EMBL" id="JAFJYH010000266">
    <property type="protein sequence ID" value="KAG4414408.1"/>
    <property type="molecule type" value="Genomic_DNA"/>
</dbReference>
<evidence type="ECO:0000256" key="1">
    <source>
        <dbReference type="ARBA" id="ARBA00005964"/>
    </source>
</evidence>
<dbReference type="InterPro" id="IPR050309">
    <property type="entry name" value="Type-B_Carboxylest/Lipase"/>
</dbReference>
<feature type="domain" description="Carboxylesterase type B" evidence="5">
    <location>
        <begin position="82"/>
        <end position="535"/>
    </location>
</feature>
<evidence type="ECO:0000313" key="7">
    <source>
        <dbReference type="Proteomes" id="UP000664132"/>
    </source>
</evidence>
<gene>
    <name evidence="6" type="ORF">IFR04_012471</name>
</gene>
<name>A0A8H7T8W8_9HELO</name>
<evidence type="ECO:0000259" key="5">
    <source>
        <dbReference type="Pfam" id="PF00135"/>
    </source>
</evidence>
<evidence type="ECO:0000256" key="4">
    <source>
        <dbReference type="SAM" id="Phobius"/>
    </source>
</evidence>
<dbReference type="GO" id="GO:0016787">
    <property type="term" value="F:hydrolase activity"/>
    <property type="evidence" value="ECO:0007669"/>
    <property type="project" value="UniProtKB-KW"/>
</dbReference>
<keyword evidence="4" id="KW-0812">Transmembrane</keyword>
<sequence length="572" mass="62584">MTCGVHMAGYIPHLDPKGKLAQSKADRPRLFWNCAVSLLFIMLLIPALVCGLYFGLVHSHPHCKNSTVPLIVDLGYSKYKGSHAEKGVTQWFGIRYAAAPVGDLRFRAPRDPPANATLQMANEHGPVCHGSPSTSLDTTKSEDCLFLDVYAPNDNTKPHPVYVYFQGGGFNTNASPNMDANKLINAGDREIVVVTFNYRVGPYGFLASKEVKANGDFNTGNLDQRKVLQWVQKNIHLFGGDPTHVTIGGASAGGASVDLHMTAYGGRDDSLFHAAAAESQSFGYQLTISESQYQYDALVRRVGCSNSSDTLQCLRETPIETLSSNNPNLPYPDGPGGLPNYMWSNTIDGTFTTDYTYNLFAEGKFVKVPSIFGSTTNEGTVFTPTNLSSTQDVHDFLRDNFPKLKKSQLAHIDVLYPKVEQYPGKGVYWKTGANAYGEMRYNCPGLYISSAILERGMPSSWNYHWDVLSAANAASGLGVTHAVTTGSIWGMSSAPDSALIPTIQAYWTSFIRSKDPNTYKVAASPRWETFGTVDLRRVLFPNDPKKVRMESVPADQRVRCAYLSGIGASIGQ</sequence>
<keyword evidence="7" id="KW-1185">Reference proteome</keyword>
<keyword evidence="2 3" id="KW-0378">Hydrolase</keyword>
<dbReference type="Gene3D" id="3.40.50.1820">
    <property type="entry name" value="alpha/beta hydrolase"/>
    <property type="match status" value="1"/>
</dbReference>
<comment type="caution">
    <text evidence="6">The sequence shown here is derived from an EMBL/GenBank/DDBJ whole genome shotgun (WGS) entry which is preliminary data.</text>
</comment>
<evidence type="ECO:0000313" key="6">
    <source>
        <dbReference type="EMBL" id="KAG4414408.1"/>
    </source>
</evidence>
<proteinExistence type="inferred from homology"/>
<dbReference type="InterPro" id="IPR019826">
    <property type="entry name" value="Carboxylesterase_B_AS"/>
</dbReference>